<evidence type="ECO:0000313" key="2">
    <source>
        <dbReference type="Proteomes" id="UP001596174"/>
    </source>
</evidence>
<proteinExistence type="predicted"/>
<name>A0ABW1GAA6_9ACTN</name>
<reference evidence="2" key="1">
    <citation type="journal article" date="2019" name="Int. J. Syst. Evol. Microbiol.">
        <title>The Global Catalogue of Microorganisms (GCM) 10K type strain sequencing project: providing services to taxonomists for standard genome sequencing and annotation.</title>
        <authorList>
            <consortium name="The Broad Institute Genomics Platform"/>
            <consortium name="The Broad Institute Genome Sequencing Center for Infectious Disease"/>
            <person name="Wu L."/>
            <person name="Ma J."/>
        </authorList>
    </citation>
    <scope>NUCLEOTIDE SEQUENCE [LARGE SCALE GENOMIC DNA]</scope>
    <source>
        <strain evidence="2">JCM 4816</strain>
    </source>
</reference>
<dbReference type="Proteomes" id="UP001596174">
    <property type="component" value="Unassembled WGS sequence"/>
</dbReference>
<dbReference type="EMBL" id="JBHSQJ010000122">
    <property type="protein sequence ID" value="MFC5910487.1"/>
    <property type="molecule type" value="Genomic_DNA"/>
</dbReference>
<dbReference type="RefSeq" id="WP_380587749.1">
    <property type="nucleotide sequence ID" value="NZ_JBHSQJ010000122.1"/>
</dbReference>
<evidence type="ECO:0000313" key="1">
    <source>
        <dbReference type="EMBL" id="MFC5910487.1"/>
    </source>
</evidence>
<organism evidence="1 2">
    <name type="scientific">Streptacidiphilus monticola</name>
    <dbReference type="NCBI Taxonomy" id="2161674"/>
    <lineage>
        <taxon>Bacteria</taxon>
        <taxon>Bacillati</taxon>
        <taxon>Actinomycetota</taxon>
        <taxon>Actinomycetes</taxon>
        <taxon>Kitasatosporales</taxon>
        <taxon>Streptomycetaceae</taxon>
        <taxon>Streptacidiphilus</taxon>
    </lineage>
</organism>
<accession>A0ABW1GAA6</accession>
<keyword evidence="2" id="KW-1185">Reference proteome</keyword>
<sequence length="112" mass="12005">MSDIDARRIQLTFREGEPLPDPLQLAVGDEVTLVLHGSPAHSWLPLTGADGPVVLVEEHTLDGTLRALVRATSPGVAELRSIASYAGARFGPGSGMWRLRVVVSEPTPRERG</sequence>
<gene>
    <name evidence="1" type="ORF">ACFP3V_25130</name>
</gene>
<protein>
    <submittedName>
        <fullName evidence="1">Uncharacterized protein</fullName>
    </submittedName>
</protein>
<comment type="caution">
    <text evidence="1">The sequence shown here is derived from an EMBL/GenBank/DDBJ whole genome shotgun (WGS) entry which is preliminary data.</text>
</comment>